<dbReference type="InterPro" id="IPR000866">
    <property type="entry name" value="AhpC/TSA"/>
</dbReference>
<evidence type="ECO:0000313" key="3">
    <source>
        <dbReference type="EMBL" id="SHJ28318.1"/>
    </source>
</evidence>
<feature type="domain" description="Thioredoxin" evidence="2">
    <location>
        <begin position="30"/>
        <end position="183"/>
    </location>
</feature>
<dbReference type="AlphaFoldDB" id="A0A1M6I1M0"/>
<keyword evidence="1" id="KW-0472">Membrane</keyword>
<dbReference type="CDD" id="cd02966">
    <property type="entry name" value="TlpA_like_family"/>
    <property type="match status" value="1"/>
</dbReference>
<dbReference type="GO" id="GO:0016491">
    <property type="term" value="F:oxidoreductase activity"/>
    <property type="evidence" value="ECO:0007669"/>
    <property type="project" value="InterPro"/>
</dbReference>
<accession>A0A1M6I1M0</accession>
<dbReference type="Gene3D" id="3.40.30.10">
    <property type="entry name" value="Glutaredoxin"/>
    <property type="match status" value="1"/>
</dbReference>
<evidence type="ECO:0000313" key="4">
    <source>
        <dbReference type="Proteomes" id="UP000184543"/>
    </source>
</evidence>
<organism evidence="3 4">
    <name type="scientific">Pseudozobellia thermophila</name>
    <dbReference type="NCBI Taxonomy" id="192903"/>
    <lineage>
        <taxon>Bacteria</taxon>
        <taxon>Pseudomonadati</taxon>
        <taxon>Bacteroidota</taxon>
        <taxon>Flavobacteriia</taxon>
        <taxon>Flavobacteriales</taxon>
        <taxon>Flavobacteriaceae</taxon>
        <taxon>Pseudozobellia</taxon>
    </lineage>
</organism>
<feature type="transmembrane region" description="Helical" evidence="1">
    <location>
        <begin position="6"/>
        <end position="26"/>
    </location>
</feature>
<dbReference type="InterPro" id="IPR050553">
    <property type="entry name" value="Thioredoxin_ResA/DsbE_sf"/>
</dbReference>
<dbReference type="PANTHER" id="PTHR42852">
    <property type="entry name" value="THIOL:DISULFIDE INTERCHANGE PROTEIN DSBE"/>
    <property type="match status" value="1"/>
</dbReference>
<proteinExistence type="predicted"/>
<keyword evidence="1" id="KW-1133">Transmembrane helix</keyword>
<dbReference type="Pfam" id="PF00578">
    <property type="entry name" value="AhpC-TSA"/>
    <property type="match status" value="1"/>
</dbReference>
<dbReference type="STRING" id="192903.SAMN04488513_103287"/>
<dbReference type="PROSITE" id="PS51352">
    <property type="entry name" value="THIOREDOXIN_2"/>
    <property type="match status" value="1"/>
</dbReference>
<name>A0A1M6I1M0_9FLAO</name>
<keyword evidence="1" id="KW-0812">Transmembrane</keyword>
<dbReference type="EMBL" id="FQYU01000003">
    <property type="protein sequence ID" value="SHJ28318.1"/>
    <property type="molecule type" value="Genomic_DNA"/>
</dbReference>
<dbReference type="RefSeq" id="WP_072993613.1">
    <property type="nucleotide sequence ID" value="NZ_FQYU01000003.1"/>
</dbReference>
<gene>
    <name evidence="3" type="ORF">SAMN04488513_103287</name>
</gene>
<dbReference type="Proteomes" id="UP000184543">
    <property type="component" value="Unassembled WGS sequence"/>
</dbReference>
<dbReference type="SUPFAM" id="SSF52833">
    <property type="entry name" value="Thioredoxin-like"/>
    <property type="match status" value="1"/>
</dbReference>
<protein>
    <submittedName>
        <fullName evidence="3">AhpC/TSA family protein</fullName>
    </submittedName>
</protein>
<dbReference type="PANTHER" id="PTHR42852:SF17">
    <property type="entry name" value="THIOREDOXIN-LIKE PROTEIN HI_1115"/>
    <property type="match status" value="1"/>
</dbReference>
<dbReference type="InterPro" id="IPR013766">
    <property type="entry name" value="Thioredoxin_domain"/>
</dbReference>
<reference evidence="4" key="1">
    <citation type="submission" date="2016-11" db="EMBL/GenBank/DDBJ databases">
        <authorList>
            <person name="Varghese N."/>
            <person name="Submissions S."/>
        </authorList>
    </citation>
    <scope>NUCLEOTIDE SEQUENCE [LARGE SCALE GENOMIC DNA]</scope>
    <source>
        <strain evidence="4">DSM 19858</strain>
    </source>
</reference>
<dbReference type="InterPro" id="IPR036249">
    <property type="entry name" value="Thioredoxin-like_sf"/>
</dbReference>
<keyword evidence="4" id="KW-1185">Reference proteome</keyword>
<evidence type="ECO:0000256" key="1">
    <source>
        <dbReference type="SAM" id="Phobius"/>
    </source>
</evidence>
<evidence type="ECO:0000259" key="2">
    <source>
        <dbReference type="PROSITE" id="PS51352"/>
    </source>
</evidence>
<dbReference type="GO" id="GO:0016209">
    <property type="term" value="F:antioxidant activity"/>
    <property type="evidence" value="ECO:0007669"/>
    <property type="project" value="InterPro"/>
</dbReference>
<sequence length="184" mass="21474">MKRKTVYTLVLIAFVLSFFVTPVGYWSKVALTRMFAPAPEVVDSADRQQITDYDWRLKDANWNYFNFDRSRGKVVLVHFWASWHLPSSAELKDIQELYDEYGQEVDFYIVTNEERAPVEEFLEKNKYSMPITYRIVGAPSPLEIPDPSGTYIIDKSGHVVVKSLKTKDWYNDKVTALFDSLLRE</sequence>